<dbReference type="AlphaFoldDB" id="A0A024GMF8"/>
<dbReference type="InterPro" id="IPR024708">
    <property type="entry name" value="Catalase_AS"/>
</dbReference>
<dbReference type="Gene3D" id="2.40.180.10">
    <property type="entry name" value="Catalase core domain"/>
    <property type="match status" value="1"/>
</dbReference>
<dbReference type="SUPFAM" id="SSF56634">
    <property type="entry name" value="Heme-dependent catalase-like"/>
    <property type="match status" value="1"/>
</dbReference>
<dbReference type="GO" id="GO:0005777">
    <property type="term" value="C:peroxisome"/>
    <property type="evidence" value="ECO:0007669"/>
    <property type="project" value="TreeGrafter"/>
</dbReference>
<dbReference type="InterPro" id="IPR024711">
    <property type="entry name" value="Catalase_clade1/3"/>
</dbReference>
<dbReference type="GO" id="GO:0046872">
    <property type="term" value="F:metal ion binding"/>
    <property type="evidence" value="ECO:0007669"/>
    <property type="project" value="UniProtKB-KW"/>
</dbReference>
<dbReference type="PANTHER" id="PTHR11465:SF9">
    <property type="entry name" value="CATALASE"/>
    <property type="match status" value="1"/>
</dbReference>
<dbReference type="PROSITE" id="PS00437">
    <property type="entry name" value="CATALASE_1"/>
    <property type="match status" value="1"/>
</dbReference>
<dbReference type="FunFam" id="2.40.180.10:FF:000001">
    <property type="entry name" value="Catalase"/>
    <property type="match status" value="1"/>
</dbReference>
<proteinExistence type="inferred from homology"/>
<dbReference type="SMART" id="SM01060">
    <property type="entry name" value="Catalase"/>
    <property type="match status" value="1"/>
</dbReference>
<comment type="cofactor">
    <cofactor evidence="9">
        <name>heme</name>
        <dbReference type="ChEBI" id="CHEBI:30413"/>
    </cofactor>
</comment>
<gene>
    <name evidence="14" type="ORF">BN9_087430</name>
</gene>
<comment type="function">
    <text evidence="11">Catalyzes the degradation of hydrogen peroxide (H(2)O(2)) generated by peroxisomal oxidases to water and oxygen, thereby protecting cells from the toxic effects of hydrogen peroxide.</text>
</comment>
<feature type="active site" evidence="8">
    <location>
        <position position="56"/>
    </location>
</feature>
<evidence type="ECO:0000256" key="3">
    <source>
        <dbReference type="ARBA" id="ARBA00022617"/>
    </source>
</evidence>
<feature type="active site" evidence="8">
    <location>
        <position position="130"/>
    </location>
</feature>
<evidence type="ECO:0000256" key="4">
    <source>
        <dbReference type="ARBA" id="ARBA00022723"/>
    </source>
</evidence>
<evidence type="ECO:0000313" key="14">
    <source>
        <dbReference type="EMBL" id="CCI47727.1"/>
    </source>
</evidence>
<dbReference type="GO" id="GO:0042744">
    <property type="term" value="P:hydrogen peroxide catabolic process"/>
    <property type="evidence" value="ECO:0007669"/>
    <property type="project" value="UniProtKB-KW"/>
</dbReference>
<feature type="region of interest" description="Disordered" evidence="12">
    <location>
        <begin position="490"/>
        <end position="527"/>
    </location>
</feature>
<dbReference type="InterPro" id="IPR018028">
    <property type="entry name" value="Catalase"/>
</dbReference>
<keyword evidence="15" id="KW-1185">Reference proteome</keyword>
<reference evidence="14 15" key="1">
    <citation type="submission" date="2012-05" db="EMBL/GenBank/DDBJ databases">
        <title>Recombination and specialization in a pathogen metapopulation.</title>
        <authorList>
            <person name="Gardiner A."/>
            <person name="Kemen E."/>
            <person name="Schultz-Larsen T."/>
            <person name="MacLean D."/>
            <person name="Van Oosterhout C."/>
            <person name="Jones J.D.G."/>
        </authorList>
    </citation>
    <scope>NUCLEOTIDE SEQUENCE [LARGE SCALE GENOMIC DNA]</scope>
    <source>
        <strain evidence="14 15">Ac Nc2</strain>
    </source>
</reference>
<dbReference type="PIRSF" id="PIRSF038928">
    <property type="entry name" value="Catalase_clade1-3"/>
    <property type="match status" value="1"/>
</dbReference>
<keyword evidence="3 9" id="KW-0349">Heme</keyword>
<evidence type="ECO:0000256" key="6">
    <source>
        <dbReference type="ARBA" id="ARBA00023004"/>
    </source>
</evidence>
<sequence>MKAPVATFPHGAPIPRHGLTASLTAGPHGPILLEDFAFYDHLSHFDRERVPERVVHAKGAGAFGYFEVTSSEITKYCKAKLFSHVGKRTPLAVRFSQATLESGSPDSVRDIRGMALKFYTEEGNWNLVGNNTPIFFIRDPILFPSLFHALKRNPQTHLRDNNLVWDFFSLRPESIHQVLWLFSDRGIPDGYRYMDGFGSNTFTNVNANGELVYVKYHYKSDQGIRNLTDEEAQRIGGLDADYALRDLFEAIASKNYPTWTLYIQVMKPGQVAEQTFDPFDVTKVWPHKEFPLIEVGRLVFNRNPINYFAEVEQMAFSPARFVPGIGASTDKVLQGRLFSYTDTQYHRIGANMHQIPVNQPLVDINNYQIDGVLRVDGNHYNQVGHYPNSLNGPQESQTERVQAYSGNFSVVDKYETAEDDNYSQARVFYQKVLDDDARNRLTSNIAGALTNASMEVQSRMLGHMDKVDEDFGSRLRMKVKILNEEKLKGLLPQRQPTAPMKPPKHKVSTDETEDVLTPQFRSKCSVK</sequence>
<dbReference type="InterPro" id="IPR020835">
    <property type="entry name" value="Catalase_sf"/>
</dbReference>
<comment type="similarity">
    <text evidence="1 10">Belongs to the catalase family.</text>
</comment>
<keyword evidence="7 10" id="KW-0376">Hydrogen peroxide</keyword>
<feature type="domain" description="Catalase core" evidence="13">
    <location>
        <begin position="7"/>
        <end position="394"/>
    </location>
</feature>
<evidence type="ECO:0000259" key="13">
    <source>
        <dbReference type="SMART" id="SM01060"/>
    </source>
</evidence>
<dbReference type="GO" id="GO:0020037">
    <property type="term" value="F:heme binding"/>
    <property type="evidence" value="ECO:0007669"/>
    <property type="project" value="InterPro"/>
</dbReference>
<organism evidence="14 15">
    <name type="scientific">Albugo candida</name>
    <dbReference type="NCBI Taxonomy" id="65357"/>
    <lineage>
        <taxon>Eukaryota</taxon>
        <taxon>Sar</taxon>
        <taxon>Stramenopiles</taxon>
        <taxon>Oomycota</taxon>
        <taxon>Peronosporomycetes</taxon>
        <taxon>Albuginales</taxon>
        <taxon>Albuginaceae</taxon>
        <taxon>Albugo</taxon>
    </lineage>
</organism>
<protein>
    <recommendedName>
        <fullName evidence="10">Catalase</fullName>
        <ecNumber evidence="10">1.11.1.6</ecNumber>
    </recommendedName>
</protein>
<dbReference type="GO" id="GO:0004096">
    <property type="term" value="F:catalase activity"/>
    <property type="evidence" value="ECO:0007669"/>
    <property type="project" value="UniProtKB-EC"/>
</dbReference>
<dbReference type="STRING" id="65357.A0A024GMF8"/>
<dbReference type="PROSITE" id="PS00438">
    <property type="entry name" value="CATALASE_2"/>
    <property type="match status" value="1"/>
</dbReference>
<dbReference type="Pfam" id="PF00199">
    <property type="entry name" value="Catalase"/>
    <property type="match status" value="1"/>
</dbReference>
<dbReference type="PRINTS" id="PR00067">
    <property type="entry name" value="CATALASE"/>
</dbReference>
<dbReference type="InParanoid" id="A0A024GMF8"/>
<keyword evidence="5 10" id="KW-0560">Oxidoreductase</keyword>
<comment type="catalytic activity">
    <reaction evidence="10">
        <text>2 H2O2 = O2 + 2 H2O</text>
        <dbReference type="Rhea" id="RHEA:20309"/>
        <dbReference type="ChEBI" id="CHEBI:15377"/>
        <dbReference type="ChEBI" id="CHEBI:15379"/>
        <dbReference type="ChEBI" id="CHEBI:16240"/>
        <dbReference type="EC" id="1.11.1.6"/>
    </reaction>
</comment>
<evidence type="ECO:0000256" key="7">
    <source>
        <dbReference type="ARBA" id="ARBA00023324"/>
    </source>
</evidence>
<dbReference type="OrthoDB" id="6880011at2759"/>
<dbReference type="EC" id="1.11.1.6" evidence="10"/>
<comment type="caution">
    <text evidence="14">The sequence shown here is derived from an EMBL/GenBank/DDBJ whole genome shotgun (WGS) entry which is preliminary data.</text>
</comment>
<evidence type="ECO:0000256" key="10">
    <source>
        <dbReference type="RuleBase" id="RU000498"/>
    </source>
</evidence>
<dbReference type="EMBL" id="CAIX01000184">
    <property type="protein sequence ID" value="CCI47727.1"/>
    <property type="molecule type" value="Genomic_DNA"/>
</dbReference>
<feature type="binding site" description="axial binding residue" evidence="9">
    <location>
        <position position="340"/>
    </location>
    <ligand>
        <name>heme</name>
        <dbReference type="ChEBI" id="CHEBI:30413"/>
    </ligand>
    <ligandPart>
        <name>Fe</name>
        <dbReference type="ChEBI" id="CHEBI:18248"/>
    </ligandPart>
</feature>
<keyword evidence="6 9" id="KW-0408">Iron</keyword>
<evidence type="ECO:0000256" key="11">
    <source>
        <dbReference type="RuleBase" id="RU004142"/>
    </source>
</evidence>
<evidence type="ECO:0000256" key="5">
    <source>
        <dbReference type="ARBA" id="ARBA00023002"/>
    </source>
</evidence>
<dbReference type="Proteomes" id="UP000053237">
    <property type="component" value="Unassembled WGS sequence"/>
</dbReference>
<dbReference type="InterPro" id="IPR002226">
    <property type="entry name" value="Catalase_haem_BS"/>
</dbReference>
<dbReference type="InterPro" id="IPR010582">
    <property type="entry name" value="Catalase_immune_responsive"/>
</dbReference>
<evidence type="ECO:0000256" key="8">
    <source>
        <dbReference type="PIRSR" id="PIRSR038928-1"/>
    </source>
</evidence>
<keyword evidence="4 9" id="KW-0479">Metal-binding</keyword>
<evidence type="ECO:0000256" key="12">
    <source>
        <dbReference type="SAM" id="MobiDB-lite"/>
    </source>
</evidence>
<evidence type="ECO:0000256" key="2">
    <source>
        <dbReference type="ARBA" id="ARBA00022559"/>
    </source>
</evidence>
<dbReference type="PANTHER" id="PTHR11465">
    <property type="entry name" value="CATALASE"/>
    <property type="match status" value="1"/>
</dbReference>
<evidence type="ECO:0000256" key="9">
    <source>
        <dbReference type="PIRSR" id="PIRSR038928-2"/>
    </source>
</evidence>
<evidence type="ECO:0000313" key="15">
    <source>
        <dbReference type="Proteomes" id="UP000053237"/>
    </source>
</evidence>
<accession>A0A024GMF8</accession>
<name>A0A024GMF8_9STRA</name>
<keyword evidence="2 10" id="KW-0575">Peroxidase</keyword>
<dbReference type="PROSITE" id="PS51402">
    <property type="entry name" value="CATALASE_3"/>
    <property type="match status" value="1"/>
</dbReference>
<dbReference type="InterPro" id="IPR011614">
    <property type="entry name" value="Catalase_core"/>
</dbReference>
<dbReference type="Pfam" id="PF06628">
    <property type="entry name" value="Catalase-rel"/>
    <property type="match status" value="1"/>
</dbReference>
<dbReference type="GO" id="GO:0042542">
    <property type="term" value="P:response to hydrogen peroxide"/>
    <property type="evidence" value="ECO:0007669"/>
    <property type="project" value="TreeGrafter"/>
</dbReference>
<dbReference type="GO" id="GO:0005739">
    <property type="term" value="C:mitochondrion"/>
    <property type="evidence" value="ECO:0007669"/>
    <property type="project" value="TreeGrafter"/>
</dbReference>
<evidence type="ECO:0000256" key="1">
    <source>
        <dbReference type="ARBA" id="ARBA00005329"/>
    </source>
</evidence>